<comment type="similarity">
    <text evidence="1">Belongs to the TenA family.</text>
</comment>
<proteinExistence type="inferred from homology"/>
<dbReference type="RefSeq" id="WP_245832517.1">
    <property type="nucleotide sequence ID" value="NZ_FUYQ01000004.1"/>
</dbReference>
<evidence type="ECO:0000259" key="2">
    <source>
        <dbReference type="Pfam" id="PF03070"/>
    </source>
</evidence>
<dbReference type="AlphaFoldDB" id="A0A1T5AUY0"/>
<gene>
    <name evidence="3" type="ORF">SAMN05660349_00902</name>
</gene>
<keyword evidence="1" id="KW-0378">Hydrolase</keyword>
<dbReference type="GO" id="GO:0009229">
    <property type="term" value="P:thiamine diphosphate biosynthetic process"/>
    <property type="evidence" value="ECO:0007669"/>
    <property type="project" value="UniProtKB-UniPathway"/>
</dbReference>
<dbReference type="InterPro" id="IPR016084">
    <property type="entry name" value="Haem_Oase-like_multi-hlx"/>
</dbReference>
<dbReference type="GO" id="GO:0005829">
    <property type="term" value="C:cytosol"/>
    <property type="evidence" value="ECO:0007669"/>
    <property type="project" value="TreeGrafter"/>
</dbReference>
<dbReference type="Gene3D" id="1.20.910.10">
    <property type="entry name" value="Heme oxygenase-like"/>
    <property type="match status" value="1"/>
</dbReference>
<protein>
    <recommendedName>
        <fullName evidence="1">Aminopyrimidine aminohydrolase</fullName>
        <ecNumber evidence="1">3.5.99.2</ecNumber>
    </recommendedName>
</protein>
<comment type="catalytic activity">
    <reaction evidence="1">
        <text>thiamine + H2O = 5-(2-hydroxyethyl)-4-methylthiazole + 4-amino-5-hydroxymethyl-2-methylpyrimidine + H(+)</text>
        <dbReference type="Rhea" id="RHEA:17509"/>
        <dbReference type="ChEBI" id="CHEBI:15377"/>
        <dbReference type="ChEBI" id="CHEBI:15378"/>
        <dbReference type="ChEBI" id="CHEBI:16892"/>
        <dbReference type="ChEBI" id="CHEBI:17957"/>
        <dbReference type="ChEBI" id="CHEBI:18385"/>
        <dbReference type="EC" id="3.5.99.2"/>
    </reaction>
</comment>
<dbReference type="UniPathway" id="UPA00060"/>
<sequence>MIQMKWSEKAWKAIEPIYEKTVTLPFIQELTNGKLDREKFIFYIQQDAMYLSDYGSVITGIASKLKDPAHTESFIRFAGDSIVVERALHESFIHGINEKDRLKPSPACLLYTSYLWRQLANAPIEVSVAAVLPCFWIYKAVGDYILANQTNEENPYQTWINTYGGDDFSRSVSRAIEICDELAESCTESRQKEMLEAFVVCSKMEYLFWDSAHNLEQWKI</sequence>
<dbReference type="InterPro" id="IPR050967">
    <property type="entry name" value="Thiamine_Salvage_TenA"/>
</dbReference>
<dbReference type="EC" id="3.5.99.2" evidence="1"/>
<dbReference type="EMBL" id="FUYQ01000004">
    <property type="protein sequence ID" value="SKB38765.1"/>
    <property type="molecule type" value="Genomic_DNA"/>
</dbReference>
<dbReference type="Proteomes" id="UP000190852">
    <property type="component" value="Unassembled WGS sequence"/>
</dbReference>
<keyword evidence="1" id="KW-0784">Thiamine biosynthesis</keyword>
<accession>A0A1T5AUY0</accession>
<dbReference type="InterPro" id="IPR004305">
    <property type="entry name" value="Thiaminase-2/PQQC"/>
</dbReference>
<dbReference type="PANTHER" id="PTHR43198">
    <property type="entry name" value="BIFUNCTIONAL TH2 PROTEIN"/>
    <property type="match status" value="1"/>
</dbReference>
<dbReference type="CDD" id="cd19365">
    <property type="entry name" value="TenA_C-like"/>
    <property type="match status" value="1"/>
</dbReference>
<comment type="catalytic activity">
    <reaction evidence="1">
        <text>4-amino-5-aminomethyl-2-methylpyrimidine + H2O = 4-amino-5-hydroxymethyl-2-methylpyrimidine + NH4(+)</text>
        <dbReference type="Rhea" id="RHEA:31799"/>
        <dbReference type="ChEBI" id="CHEBI:15377"/>
        <dbReference type="ChEBI" id="CHEBI:16892"/>
        <dbReference type="ChEBI" id="CHEBI:28938"/>
        <dbReference type="ChEBI" id="CHEBI:63416"/>
        <dbReference type="EC" id="3.5.99.2"/>
    </reaction>
</comment>
<comment type="function">
    <text evidence="1">Catalyzes an amino-pyrimidine hydrolysis reaction at the C5' of the pyrimidine moiety of thiamine compounds, a reaction that is part of a thiamine salvage pathway.</text>
</comment>
<evidence type="ECO:0000256" key="1">
    <source>
        <dbReference type="RuleBase" id="RU363093"/>
    </source>
</evidence>
<evidence type="ECO:0000313" key="4">
    <source>
        <dbReference type="Proteomes" id="UP000190852"/>
    </source>
</evidence>
<organism evidence="3 4">
    <name type="scientific">Parabacteroides chartae</name>
    <dbReference type="NCBI Taxonomy" id="1037355"/>
    <lineage>
        <taxon>Bacteria</taxon>
        <taxon>Pseudomonadati</taxon>
        <taxon>Bacteroidota</taxon>
        <taxon>Bacteroidia</taxon>
        <taxon>Bacteroidales</taxon>
        <taxon>Tannerellaceae</taxon>
        <taxon>Parabacteroides</taxon>
    </lineage>
</organism>
<dbReference type="GO" id="GO:0050334">
    <property type="term" value="F:thiaminase activity"/>
    <property type="evidence" value="ECO:0007669"/>
    <property type="project" value="UniProtKB-EC"/>
</dbReference>
<dbReference type="PANTHER" id="PTHR43198:SF2">
    <property type="entry name" value="SI:CH1073-67J19.1-RELATED"/>
    <property type="match status" value="1"/>
</dbReference>
<dbReference type="NCBIfam" id="TIGR04306">
    <property type="entry name" value="salvage_TenA"/>
    <property type="match status" value="1"/>
</dbReference>
<dbReference type="SUPFAM" id="SSF48613">
    <property type="entry name" value="Heme oxygenase-like"/>
    <property type="match status" value="1"/>
</dbReference>
<name>A0A1T5AUY0_9BACT</name>
<dbReference type="Pfam" id="PF03070">
    <property type="entry name" value="TENA_THI-4"/>
    <property type="match status" value="1"/>
</dbReference>
<dbReference type="InterPro" id="IPR027574">
    <property type="entry name" value="Thiaminase_II"/>
</dbReference>
<evidence type="ECO:0000313" key="3">
    <source>
        <dbReference type="EMBL" id="SKB38765.1"/>
    </source>
</evidence>
<keyword evidence="4" id="KW-1185">Reference proteome</keyword>
<comment type="pathway">
    <text evidence="1">Cofactor biosynthesis; thiamine diphosphate biosynthesis.</text>
</comment>
<feature type="domain" description="Thiaminase-2/PQQC" evidence="2">
    <location>
        <begin position="11"/>
        <end position="212"/>
    </location>
</feature>
<dbReference type="GO" id="GO:0009228">
    <property type="term" value="P:thiamine biosynthetic process"/>
    <property type="evidence" value="ECO:0007669"/>
    <property type="project" value="UniProtKB-KW"/>
</dbReference>
<reference evidence="4" key="1">
    <citation type="submission" date="2017-02" db="EMBL/GenBank/DDBJ databases">
        <authorList>
            <person name="Varghese N."/>
            <person name="Submissions S."/>
        </authorList>
    </citation>
    <scope>NUCLEOTIDE SEQUENCE [LARGE SCALE GENOMIC DNA]</scope>
    <source>
        <strain evidence="4">DSM 24967</strain>
    </source>
</reference>